<dbReference type="Proteomes" id="UP000095767">
    <property type="component" value="Unassembled WGS sequence"/>
</dbReference>
<dbReference type="PROSITE" id="PS51471">
    <property type="entry name" value="FE2OG_OXY"/>
    <property type="match status" value="1"/>
</dbReference>
<dbReference type="Pfam" id="PF03171">
    <property type="entry name" value="2OG-FeII_Oxy"/>
    <property type="match status" value="1"/>
</dbReference>
<dbReference type="InterPro" id="IPR050295">
    <property type="entry name" value="Plant_2OG-oxidoreductases"/>
</dbReference>
<keyword evidence="8" id="KW-1185">Reference proteome</keyword>
<organism evidence="7 8">
    <name type="scientific">Dichanthelium oligosanthes</name>
    <dbReference type="NCBI Taxonomy" id="888268"/>
    <lineage>
        <taxon>Eukaryota</taxon>
        <taxon>Viridiplantae</taxon>
        <taxon>Streptophyta</taxon>
        <taxon>Embryophyta</taxon>
        <taxon>Tracheophyta</taxon>
        <taxon>Spermatophyta</taxon>
        <taxon>Magnoliopsida</taxon>
        <taxon>Liliopsida</taxon>
        <taxon>Poales</taxon>
        <taxon>Poaceae</taxon>
        <taxon>PACMAD clade</taxon>
        <taxon>Panicoideae</taxon>
        <taxon>Panicodae</taxon>
        <taxon>Paniceae</taxon>
        <taxon>Dichantheliinae</taxon>
        <taxon>Dichanthelium</taxon>
    </lineage>
</organism>
<dbReference type="InterPro" id="IPR005123">
    <property type="entry name" value="Oxoglu/Fe-dep_dioxygenase_dom"/>
</dbReference>
<dbReference type="Pfam" id="PF14226">
    <property type="entry name" value="DIOX_N"/>
    <property type="match status" value="1"/>
</dbReference>
<evidence type="ECO:0000313" key="8">
    <source>
        <dbReference type="Proteomes" id="UP000095767"/>
    </source>
</evidence>
<dbReference type="AlphaFoldDB" id="A0A1E5UP04"/>
<accession>A0A1E5UP04</accession>
<proteinExistence type="inferred from homology"/>
<keyword evidence="3 5" id="KW-0560">Oxidoreductase</keyword>
<gene>
    <name evidence="7" type="ORF">BAE44_0024380</name>
</gene>
<feature type="domain" description="Fe2OG dioxygenase" evidence="6">
    <location>
        <begin position="174"/>
        <end position="277"/>
    </location>
</feature>
<dbReference type="GO" id="GO:0016491">
    <property type="term" value="F:oxidoreductase activity"/>
    <property type="evidence" value="ECO:0007669"/>
    <property type="project" value="UniProtKB-KW"/>
</dbReference>
<evidence type="ECO:0000256" key="2">
    <source>
        <dbReference type="ARBA" id="ARBA00022723"/>
    </source>
</evidence>
<dbReference type="InterPro" id="IPR027443">
    <property type="entry name" value="IPNS-like_sf"/>
</dbReference>
<dbReference type="InterPro" id="IPR026992">
    <property type="entry name" value="DIOX_N"/>
</dbReference>
<dbReference type="STRING" id="888268.A0A1E5UP04"/>
<evidence type="ECO:0000256" key="5">
    <source>
        <dbReference type="RuleBase" id="RU003682"/>
    </source>
</evidence>
<dbReference type="OrthoDB" id="288590at2759"/>
<evidence type="ECO:0000256" key="1">
    <source>
        <dbReference type="ARBA" id="ARBA00008056"/>
    </source>
</evidence>
<evidence type="ECO:0000259" key="6">
    <source>
        <dbReference type="PROSITE" id="PS51471"/>
    </source>
</evidence>
<comment type="caution">
    <text evidence="7">The sequence shown here is derived from an EMBL/GenBank/DDBJ whole genome shotgun (WGS) entry which is preliminary data.</text>
</comment>
<dbReference type="GO" id="GO:0046872">
    <property type="term" value="F:metal ion binding"/>
    <property type="evidence" value="ECO:0007669"/>
    <property type="project" value="UniProtKB-KW"/>
</dbReference>
<keyword evidence="2 5" id="KW-0479">Metal-binding</keyword>
<comment type="similarity">
    <text evidence="1 5">Belongs to the iron/ascorbate-dependent oxidoreductase family.</text>
</comment>
<evidence type="ECO:0000256" key="4">
    <source>
        <dbReference type="ARBA" id="ARBA00023004"/>
    </source>
</evidence>
<name>A0A1E5UP04_9POAL</name>
<dbReference type="EMBL" id="LWDX02069430">
    <property type="protein sequence ID" value="OEL14601.1"/>
    <property type="molecule type" value="Genomic_DNA"/>
</dbReference>
<dbReference type="Gene3D" id="2.60.120.330">
    <property type="entry name" value="B-lactam Antibiotic, Isopenicillin N Synthase, Chain"/>
    <property type="match status" value="1"/>
</dbReference>
<keyword evidence="4 5" id="KW-0408">Iron</keyword>
<dbReference type="InterPro" id="IPR044861">
    <property type="entry name" value="IPNS-like_FE2OG_OXY"/>
</dbReference>
<dbReference type="SUPFAM" id="SSF51197">
    <property type="entry name" value="Clavaminate synthase-like"/>
    <property type="match status" value="1"/>
</dbReference>
<evidence type="ECO:0000256" key="3">
    <source>
        <dbReference type="ARBA" id="ARBA00023002"/>
    </source>
</evidence>
<protein>
    <submittedName>
        <fullName evidence="7">Protein SRG1</fullName>
    </submittedName>
</protein>
<reference evidence="7 8" key="1">
    <citation type="submission" date="2016-09" db="EMBL/GenBank/DDBJ databases">
        <title>The draft genome of Dichanthelium oligosanthes: A C3 panicoid grass species.</title>
        <authorList>
            <person name="Studer A.J."/>
            <person name="Schnable J.C."/>
            <person name="Brutnell T.P."/>
        </authorList>
    </citation>
    <scope>NUCLEOTIDE SEQUENCE [LARGE SCALE GENOMIC DNA]</scope>
    <source>
        <strain evidence="8">cv. Kellogg 1175</strain>
        <tissue evidence="7">Leaf</tissue>
    </source>
</reference>
<sequence length="360" mass="40071">METANNKIVHRDEITDDAFTDSVQIAEKYIPTEEVSAGAVVGVDDEAYDYELPFVDMARLLDPELSASETAKLGSACRDWGFFQLTNHGIDEAVIQRYGHNYSRLSKLDWAESVILNTQPVQDRNMELWPSPMFRNALEDYSAEVTNLMWQLLGSMAADLGVGREALLGAFSGKRQSMAIHHYPPCRHPDKVIGNTAHTDGLGLTVLLHVDDTPGLQMLRGGWWFPVRPLPGALVVNVSDILHILTNGAYRSVEHRGGCQRRAGPDHRRDIPGRLRRRDGDAVPGAARSWWRGMVVNAERGRTTAVIFQDASVGGMVTPLPELLVHGGEARYKSIPRFEYLKVRFSALAKRTGFLESLKL</sequence>
<evidence type="ECO:0000313" key="7">
    <source>
        <dbReference type="EMBL" id="OEL14601.1"/>
    </source>
</evidence>
<dbReference type="PANTHER" id="PTHR47991">
    <property type="entry name" value="OXOGLUTARATE/IRON-DEPENDENT DIOXYGENASE"/>
    <property type="match status" value="1"/>
</dbReference>